<dbReference type="InterPro" id="IPR052579">
    <property type="entry name" value="Zinc_finger_SWIM"/>
</dbReference>
<dbReference type="Pfam" id="PF21056">
    <property type="entry name" value="ZSWIM1-3_RNaseH-like"/>
    <property type="match status" value="1"/>
</dbReference>
<dbReference type="AlphaFoldDB" id="A0A2P4X968"/>
<dbReference type="OrthoDB" id="121514at2759"/>
<organism evidence="2 3">
    <name type="scientific">Phytophthora palmivora</name>
    <dbReference type="NCBI Taxonomy" id="4796"/>
    <lineage>
        <taxon>Eukaryota</taxon>
        <taxon>Sar</taxon>
        <taxon>Stramenopiles</taxon>
        <taxon>Oomycota</taxon>
        <taxon>Peronosporomycetes</taxon>
        <taxon>Peronosporales</taxon>
        <taxon>Peronosporaceae</taxon>
        <taxon>Phytophthora</taxon>
    </lineage>
</organism>
<dbReference type="Proteomes" id="UP000237271">
    <property type="component" value="Unassembled WGS sequence"/>
</dbReference>
<accession>A0A2P4X968</accession>
<dbReference type="EMBL" id="NCKW01015661">
    <property type="protein sequence ID" value="POM62097.1"/>
    <property type="molecule type" value="Genomic_DNA"/>
</dbReference>
<protein>
    <recommendedName>
        <fullName evidence="1">ZSWIM1/3 RNaseH-like domain-containing protein</fullName>
    </recommendedName>
</protein>
<evidence type="ECO:0000313" key="3">
    <source>
        <dbReference type="Proteomes" id="UP000237271"/>
    </source>
</evidence>
<dbReference type="PANTHER" id="PTHR31569:SF4">
    <property type="entry name" value="SWIM-TYPE DOMAIN-CONTAINING PROTEIN"/>
    <property type="match status" value="1"/>
</dbReference>
<evidence type="ECO:0000313" key="2">
    <source>
        <dbReference type="EMBL" id="POM62097.1"/>
    </source>
</evidence>
<evidence type="ECO:0000259" key="1">
    <source>
        <dbReference type="Pfam" id="PF21056"/>
    </source>
</evidence>
<gene>
    <name evidence="2" type="ORF">PHPALM_28782</name>
</gene>
<proteinExistence type="predicted"/>
<comment type="caution">
    <text evidence="2">The sequence shown here is derived from an EMBL/GenBank/DDBJ whole genome shotgun (WGS) entry which is preliminary data.</text>
</comment>
<reference evidence="2 3" key="1">
    <citation type="journal article" date="2017" name="Genome Biol. Evol.">
        <title>Phytophthora megakarya and P. palmivora, closely related causal agents of cacao black pod rot, underwent increases in genome sizes and gene numbers by different mechanisms.</title>
        <authorList>
            <person name="Ali S.S."/>
            <person name="Shao J."/>
            <person name="Lary D.J."/>
            <person name="Kronmiller B."/>
            <person name="Shen D."/>
            <person name="Strem M.D."/>
            <person name="Amoako-Attah I."/>
            <person name="Akrofi A.Y."/>
            <person name="Begoude B.A."/>
            <person name="Ten Hoopen G.M."/>
            <person name="Coulibaly K."/>
            <person name="Kebe B.I."/>
            <person name="Melnick R.L."/>
            <person name="Guiltinan M.J."/>
            <person name="Tyler B.M."/>
            <person name="Meinhardt L.W."/>
            <person name="Bailey B.A."/>
        </authorList>
    </citation>
    <scope>NUCLEOTIDE SEQUENCE [LARGE SCALE GENOMIC DNA]</scope>
    <source>
        <strain evidence="3">sbr112.9</strain>
    </source>
</reference>
<sequence>MVCLCQAKNILRIVHNMVQRHKCAEQAGLSGTQRAFAVLDEFCHSKNETIVKVFPEVVLIDSTHDANTSRYELFSFVVHDVFGNIEHRVNSRKVVEIFKENNPDWIKIRVAMTAKAVHEKTEF</sequence>
<keyword evidence="3" id="KW-1185">Reference proteome</keyword>
<dbReference type="InterPro" id="IPR048324">
    <property type="entry name" value="ZSWIM1-3_RNaseH-like"/>
</dbReference>
<name>A0A2P4X968_9STRA</name>
<feature type="domain" description="ZSWIM1/3 RNaseH-like" evidence="1">
    <location>
        <begin position="42"/>
        <end position="120"/>
    </location>
</feature>
<dbReference type="PANTHER" id="PTHR31569">
    <property type="entry name" value="SWIM-TYPE DOMAIN-CONTAINING PROTEIN"/>
    <property type="match status" value="1"/>
</dbReference>